<keyword evidence="2" id="KW-1133">Transmembrane helix</keyword>
<keyword evidence="3" id="KW-0449">Lipoprotein</keyword>
<gene>
    <name evidence="3" type="ORF">SAMN05443574_102327</name>
</gene>
<keyword evidence="2" id="KW-0812">Transmembrane</keyword>
<feature type="transmembrane region" description="Helical" evidence="2">
    <location>
        <begin position="12"/>
        <end position="34"/>
    </location>
</feature>
<dbReference type="PANTHER" id="PTHR37507">
    <property type="entry name" value="SPORULATION PROTEIN YDCC"/>
    <property type="match status" value="1"/>
</dbReference>
<dbReference type="Gene3D" id="2.50.20.10">
    <property type="entry name" value="Lipoprotein localisation LolA/LolB/LppX"/>
    <property type="match status" value="1"/>
</dbReference>
<dbReference type="PANTHER" id="PTHR37507:SF2">
    <property type="entry name" value="SPORULATION PROTEIN YDCC"/>
    <property type="match status" value="1"/>
</dbReference>
<evidence type="ECO:0000313" key="4">
    <source>
        <dbReference type="Proteomes" id="UP000182573"/>
    </source>
</evidence>
<evidence type="ECO:0000256" key="1">
    <source>
        <dbReference type="SAM" id="MobiDB-lite"/>
    </source>
</evidence>
<name>A0A1H2SG41_HALVA</name>
<dbReference type="Proteomes" id="UP000182573">
    <property type="component" value="Unassembled WGS sequence"/>
</dbReference>
<dbReference type="InterPro" id="IPR029046">
    <property type="entry name" value="LolA/LolB/LppX"/>
</dbReference>
<feature type="region of interest" description="Disordered" evidence="1">
    <location>
        <begin position="152"/>
        <end position="174"/>
    </location>
</feature>
<dbReference type="InterPro" id="IPR052944">
    <property type="entry name" value="Sporulation_related"/>
</dbReference>
<evidence type="ECO:0000313" key="3">
    <source>
        <dbReference type="EMBL" id="SDW29989.1"/>
    </source>
</evidence>
<dbReference type="SUPFAM" id="SSF89392">
    <property type="entry name" value="Prokaryotic lipoproteins and lipoprotein localization factors"/>
    <property type="match status" value="1"/>
</dbReference>
<protein>
    <submittedName>
        <fullName evidence="3">Outer membrane lipoprotein-sorting protein</fullName>
    </submittedName>
</protein>
<reference evidence="3 4" key="1">
    <citation type="submission" date="2016-10" db="EMBL/GenBank/DDBJ databases">
        <authorList>
            <person name="de Groot N.N."/>
        </authorList>
    </citation>
    <scope>NUCLEOTIDE SEQUENCE [LARGE SCALE GENOMIC DNA]</scope>
    <source>
        <strain evidence="3 4">DSM 3756</strain>
    </source>
</reference>
<organism evidence="3 4">
    <name type="scientific">Haloarcula vallismortis</name>
    <name type="common">Halobacterium vallismortis</name>
    <dbReference type="NCBI Taxonomy" id="28442"/>
    <lineage>
        <taxon>Archaea</taxon>
        <taxon>Methanobacteriati</taxon>
        <taxon>Methanobacteriota</taxon>
        <taxon>Stenosarchaea group</taxon>
        <taxon>Halobacteria</taxon>
        <taxon>Halobacteriales</taxon>
        <taxon>Haloarculaceae</taxon>
        <taxon>Haloarcula</taxon>
    </lineage>
</organism>
<dbReference type="EMBL" id="FNOF01000002">
    <property type="protein sequence ID" value="SDW29989.1"/>
    <property type="molecule type" value="Genomic_DNA"/>
</dbReference>
<proteinExistence type="predicted"/>
<sequence length="394" mass="43060">MVTRHLTSERLVLTIAAVVVVGVLAVAIWSLAFASTGTADQPQIDADVQQRYEAIDGINATQTTIITRNGTVASRTTYDATLQPGTQKKRLAVVNSTVERYDRWVSNGSMLWLYDQRRANATRISLSKTNSDQGERLQRLFANLNVSTAADTTADSPSVEPLPVVPRGEQRPTVSAGSMTVNYRGTEAIDGRETYVIHVAPKDDTTAYEQTIWVDTEQFFPVKKRTAWTADGERTVVTTTHTNVTYDTGVSDDVFTPDFPDGTTVTVPETPERQTYESVGALEADTEIQVPKPDIPPGYELTYATQTQGQIHSVGLRYMNRTSLITVAKYDRPVVGESANEGVTIDGQPAQVSYGLTTSVSWSCERYRYTIRGEGVSADRLVTVGQSIGCPSGE</sequence>
<accession>A0A1H2SG41</accession>
<dbReference type="AlphaFoldDB" id="A0A1H2SG41"/>
<keyword evidence="2" id="KW-0472">Membrane</keyword>
<dbReference type="STRING" id="28442.SAMN05443574_102327"/>
<dbReference type="RefSeq" id="WP_004515876.1">
    <property type="nucleotide sequence ID" value="NZ_FNOF01000002.1"/>
</dbReference>
<evidence type="ECO:0000256" key="2">
    <source>
        <dbReference type="SAM" id="Phobius"/>
    </source>
</evidence>